<dbReference type="OrthoDB" id="3934656at2759"/>
<keyword evidence="1" id="KW-0408">Iron</keyword>
<dbReference type="InterPro" id="IPR036396">
    <property type="entry name" value="Cyt_P450_sf"/>
</dbReference>
<dbReference type="Proteomes" id="UP000053599">
    <property type="component" value="Unassembled WGS sequence"/>
</dbReference>
<keyword evidence="2" id="KW-0472">Membrane</keyword>
<comment type="cofactor">
    <cofactor evidence="1">
        <name>heme</name>
        <dbReference type="ChEBI" id="CHEBI:30413"/>
    </cofactor>
</comment>
<dbReference type="InterPro" id="IPR001128">
    <property type="entry name" value="Cyt_P450"/>
</dbReference>
<reference evidence="3 4" key="1">
    <citation type="submission" date="2015-01" db="EMBL/GenBank/DDBJ databases">
        <title>The Genome Sequence of Exophiala sideris CBS121828.</title>
        <authorList>
            <consortium name="The Broad Institute Genomics Platform"/>
            <person name="Cuomo C."/>
            <person name="de Hoog S."/>
            <person name="Gorbushina A."/>
            <person name="Stielow B."/>
            <person name="Teixiera M."/>
            <person name="Abouelleil A."/>
            <person name="Chapman S.B."/>
            <person name="Priest M."/>
            <person name="Young S.K."/>
            <person name="Wortman J."/>
            <person name="Nusbaum C."/>
            <person name="Birren B."/>
        </authorList>
    </citation>
    <scope>NUCLEOTIDE SEQUENCE [LARGE SCALE GENOMIC DNA]</scope>
    <source>
        <strain evidence="3 4">CBS 121828</strain>
    </source>
</reference>
<accession>A0A0D1X6A3</accession>
<keyword evidence="1" id="KW-0479">Metal-binding</keyword>
<dbReference type="PANTHER" id="PTHR24305:SF168">
    <property type="entry name" value="P450, PUTATIVE (EUROFUNG)-RELATED"/>
    <property type="match status" value="1"/>
</dbReference>
<evidence type="ECO:0000256" key="1">
    <source>
        <dbReference type="PIRSR" id="PIRSR602401-1"/>
    </source>
</evidence>
<proteinExistence type="predicted"/>
<dbReference type="GO" id="GO:0005506">
    <property type="term" value="F:iron ion binding"/>
    <property type="evidence" value="ECO:0007669"/>
    <property type="project" value="InterPro"/>
</dbReference>
<dbReference type="InterPro" id="IPR002401">
    <property type="entry name" value="Cyt_P450_E_grp-I"/>
</dbReference>
<feature type="binding site" description="axial binding residue" evidence="1">
    <location>
        <position position="446"/>
    </location>
    <ligand>
        <name>heme</name>
        <dbReference type="ChEBI" id="CHEBI:30413"/>
    </ligand>
    <ligandPart>
        <name>Fe</name>
        <dbReference type="ChEBI" id="CHEBI:18248"/>
    </ligandPart>
</feature>
<dbReference type="HOGENOM" id="CLU_001570_14_0_1"/>
<keyword evidence="1" id="KW-0349">Heme</keyword>
<dbReference type="GO" id="GO:0016705">
    <property type="term" value="F:oxidoreductase activity, acting on paired donors, with incorporation or reduction of molecular oxygen"/>
    <property type="evidence" value="ECO:0007669"/>
    <property type="project" value="InterPro"/>
</dbReference>
<gene>
    <name evidence="3" type="ORF">PV11_05319</name>
</gene>
<evidence type="ECO:0008006" key="5">
    <source>
        <dbReference type="Google" id="ProtNLM"/>
    </source>
</evidence>
<name>A0A0D1X6A3_9EURO</name>
<dbReference type="GO" id="GO:0020037">
    <property type="term" value="F:heme binding"/>
    <property type="evidence" value="ECO:0007669"/>
    <property type="project" value="InterPro"/>
</dbReference>
<dbReference type="PRINTS" id="PR00463">
    <property type="entry name" value="EP450I"/>
</dbReference>
<sequence length="510" mass="57044">MAILPPTPGLLALIGVGLLVIYSGVRCFLNYRMCPQVKGPFLASISGAWLFISTYRSRIYLDCAAELDKYGSLARIAPNKIVTNDPVIWTHLASPRSNFRKGTWYDSMTLDPNNKNSLSQRDEKAHNILRAKMIRGYSGKDIPQLESNIQDRVVDVLNLIRREMAKGKPVDIARIAQFFTLDVLTQIAFEQPFGYLSKNEDVFNYVHEVSGFLHILEFCSNFPKIQNLLSSKLMSGMQPRPTDKTGMGAMLGVAERVARERFAPDAKHYDDMLGSFIKHGMTQDEIVTEAMLQILGGSDSTATAVRTTFLYILTNPVIYAKLVNELDTNAHRLSSPVLTTADSQSLPYLQACIKEGLRIFPPLTGLQGKIAPPGGETVNGYYLPEGIEVCWCPHSMQRRKEIYGADVEIYRPERWLEAAALDDGGEKIGLMNKTVEMVFGTGRYGCLGKTVARLELDRIFAALFQNFEFSLLDPFKPMSTKSHGVHIQLDLWVKATERKPRSVEHNGVPN</sequence>
<dbReference type="AlphaFoldDB" id="A0A0D1X6A3"/>
<evidence type="ECO:0000256" key="2">
    <source>
        <dbReference type="SAM" id="Phobius"/>
    </source>
</evidence>
<feature type="transmembrane region" description="Helical" evidence="2">
    <location>
        <begin position="37"/>
        <end position="55"/>
    </location>
</feature>
<organism evidence="3 4">
    <name type="scientific">Exophiala sideris</name>
    <dbReference type="NCBI Taxonomy" id="1016849"/>
    <lineage>
        <taxon>Eukaryota</taxon>
        <taxon>Fungi</taxon>
        <taxon>Dikarya</taxon>
        <taxon>Ascomycota</taxon>
        <taxon>Pezizomycotina</taxon>
        <taxon>Eurotiomycetes</taxon>
        <taxon>Chaetothyriomycetidae</taxon>
        <taxon>Chaetothyriales</taxon>
        <taxon>Herpotrichiellaceae</taxon>
        <taxon>Exophiala</taxon>
    </lineage>
</organism>
<evidence type="ECO:0000313" key="3">
    <source>
        <dbReference type="EMBL" id="KIV83276.1"/>
    </source>
</evidence>
<dbReference type="Gene3D" id="1.10.630.10">
    <property type="entry name" value="Cytochrome P450"/>
    <property type="match status" value="1"/>
</dbReference>
<dbReference type="GO" id="GO:0004497">
    <property type="term" value="F:monooxygenase activity"/>
    <property type="evidence" value="ECO:0007669"/>
    <property type="project" value="InterPro"/>
</dbReference>
<feature type="transmembrane region" description="Helical" evidence="2">
    <location>
        <begin position="6"/>
        <end position="25"/>
    </location>
</feature>
<dbReference type="STRING" id="1016849.A0A0D1X6A3"/>
<dbReference type="SUPFAM" id="SSF48264">
    <property type="entry name" value="Cytochrome P450"/>
    <property type="match status" value="1"/>
</dbReference>
<protein>
    <recommendedName>
        <fullName evidence="5">Cytochrome P450</fullName>
    </recommendedName>
</protein>
<evidence type="ECO:0000313" key="4">
    <source>
        <dbReference type="Proteomes" id="UP000053599"/>
    </source>
</evidence>
<dbReference type="PANTHER" id="PTHR24305">
    <property type="entry name" value="CYTOCHROME P450"/>
    <property type="match status" value="1"/>
</dbReference>
<dbReference type="PRINTS" id="PR00385">
    <property type="entry name" value="P450"/>
</dbReference>
<keyword evidence="2" id="KW-0812">Transmembrane</keyword>
<dbReference type="Pfam" id="PF00067">
    <property type="entry name" value="p450"/>
    <property type="match status" value="1"/>
</dbReference>
<dbReference type="InterPro" id="IPR050121">
    <property type="entry name" value="Cytochrome_P450_monoxygenase"/>
</dbReference>
<dbReference type="EMBL" id="KN846952">
    <property type="protein sequence ID" value="KIV83276.1"/>
    <property type="molecule type" value="Genomic_DNA"/>
</dbReference>
<keyword evidence="2" id="KW-1133">Transmembrane helix</keyword>
<dbReference type="CDD" id="cd11060">
    <property type="entry name" value="CYP57A1-like"/>
    <property type="match status" value="1"/>
</dbReference>